<dbReference type="PANTHER" id="PTHR22975">
    <property type="entry name" value="UBIQUITIN SPECIFIC PROTEINASE"/>
    <property type="match status" value="1"/>
</dbReference>
<dbReference type="PROSITE" id="PS00028">
    <property type="entry name" value="ZINC_FINGER_C2H2_1"/>
    <property type="match status" value="1"/>
</dbReference>
<feature type="domain" description="C2H2-type" evidence="4">
    <location>
        <begin position="313"/>
        <end position="334"/>
    </location>
</feature>
<dbReference type="Proteomes" id="UP000827721">
    <property type="component" value="Unassembled WGS sequence"/>
</dbReference>
<feature type="region of interest" description="Disordered" evidence="3">
    <location>
        <begin position="1"/>
        <end position="33"/>
    </location>
</feature>
<evidence type="ECO:0000259" key="4">
    <source>
        <dbReference type="PROSITE" id="PS00028"/>
    </source>
</evidence>
<evidence type="ECO:0000313" key="6">
    <source>
        <dbReference type="Proteomes" id="UP000827721"/>
    </source>
</evidence>
<name>A0ABQ8HBY1_9ROSI</name>
<feature type="region of interest" description="Disordered" evidence="3">
    <location>
        <begin position="827"/>
        <end position="862"/>
    </location>
</feature>
<dbReference type="PANTHER" id="PTHR22975:SF9">
    <property type="entry name" value="ECHINUS SPLICE FORM 3"/>
    <property type="match status" value="1"/>
</dbReference>
<dbReference type="InterPro" id="IPR052398">
    <property type="entry name" value="Ubiquitin_hydrolase_53/54"/>
</dbReference>
<dbReference type="EMBL" id="JAFEMO010000012">
    <property type="protein sequence ID" value="KAH7553990.1"/>
    <property type="molecule type" value="Genomic_DNA"/>
</dbReference>
<evidence type="ECO:0000256" key="1">
    <source>
        <dbReference type="ARBA" id="ARBA00022786"/>
    </source>
</evidence>
<dbReference type="Gene3D" id="1.25.40.10">
    <property type="entry name" value="Tetratricopeptide repeat domain"/>
    <property type="match status" value="1"/>
</dbReference>
<accession>A0ABQ8HBY1</accession>
<dbReference type="Pfam" id="PF04780">
    <property type="entry name" value="DUF629"/>
    <property type="match status" value="1"/>
</dbReference>
<dbReference type="InterPro" id="IPR011990">
    <property type="entry name" value="TPR-like_helical_dom_sf"/>
</dbReference>
<evidence type="ECO:0000313" key="5">
    <source>
        <dbReference type="EMBL" id="KAH7553990.1"/>
    </source>
</evidence>
<protein>
    <recommendedName>
        <fullName evidence="4">C2H2-type domain-containing protein</fullName>
    </recommendedName>
</protein>
<keyword evidence="2" id="KW-0378">Hydrolase</keyword>
<feature type="compositionally biased region" description="Basic and acidic residues" evidence="3">
    <location>
        <begin position="844"/>
        <end position="862"/>
    </location>
</feature>
<keyword evidence="6" id="KW-1185">Reference proteome</keyword>
<sequence length="898" mass="101974">MCKKKRSSASGRKPPPSTTVEQPSKPPSPAVEPIDPEIRQAIAHGIALLRSKEYDKALDFIKESISCHPFSGHLHQVEGMIHLHVADYVTEDDGAKIKHLEDGVCSVQLAVELLPNSINCASLLADLLLQLGYFSKKWDEVIEACKRGLKIENPTESGVEDLFGEDVSNESRIEDERQVIMMCLHMAETQKNVNFVENRAVEVVHTDVDINYIAVSMDRRKKQFREIMRDCGWSKPKMSSDSKKFNGDDEKIEEYKLFWSGTLSDEKKRGFRKVKIEELEKHYKRLRYDLAVDLLSEAINFCKEYKTWKFWECCDCVKKFGDYESYRIHLWEEHLMDLEWKLTSDIGIEKESIDMIVDGVWKPVDTDEMINIIVNHPKSESCSIVDSGFGTDKGLDECKSSAVGEVPGKISESDNNELSMTSVDDPKQAFCDGSERAGRLVRIRGMLDVLLRNKCLASSHVRWAIEYTKDQFESIIPLSHFRNHGKESLQILCFLGSSQLTEVLKFLEDVARNCGLSENAEIDNSMDDKLRGDHISKKVVLSREFSCLLLEDQVLTQGELNVTNYSNAVVDDGSAVASAVNESEDDVFPDSDDIVSWLIMGSNCGEALESWTSLRDFQRGQAVKFPRMFDEELSHLPTLCDARIKISSKLIAVQAVGSIILEEIKKREEISEHEPKLYLDLLKKRREELRETDDISIRTELDVISNVLEDARVLLSGDQSGSEECGVEDELRLQECTKLTDTCIKLALQRLKMQLLKDLSFLDAIILRYERELANISVYDYRSIIVPLVKSFLQPHLYDLFYKDAEEKSEAAAKALLAEATDDSSKHFELPQKGAEQNDNPNFKNDDSLDEPKPLTASDEERILDEYLENQRRFEHEASVKVKASGSRVGNEAVDDCI</sequence>
<evidence type="ECO:0000256" key="2">
    <source>
        <dbReference type="ARBA" id="ARBA00022801"/>
    </source>
</evidence>
<dbReference type="InterPro" id="IPR013087">
    <property type="entry name" value="Znf_C2H2_type"/>
</dbReference>
<dbReference type="SUPFAM" id="SSF48452">
    <property type="entry name" value="TPR-like"/>
    <property type="match status" value="1"/>
</dbReference>
<evidence type="ECO:0000256" key="3">
    <source>
        <dbReference type="SAM" id="MobiDB-lite"/>
    </source>
</evidence>
<gene>
    <name evidence="5" type="ORF">JRO89_XS12G0091400</name>
</gene>
<dbReference type="InterPro" id="IPR006865">
    <property type="entry name" value="DUF629"/>
</dbReference>
<feature type="region of interest" description="Disordered" evidence="3">
    <location>
        <begin position="879"/>
        <end position="898"/>
    </location>
</feature>
<dbReference type="InterPro" id="IPR006866">
    <property type="entry name" value="DUF627_N"/>
</dbReference>
<keyword evidence="1" id="KW-0833">Ubl conjugation pathway</keyword>
<organism evidence="5 6">
    <name type="scientific">Xanthoceras sorbifolium</name>
    <dbReference type="NCBI Taxonomy" id="99658"/>
    <lineage>
        <taxon>Eukaryota</taxon>
        <taxon>Viridiplantae</taxon>
        <taxon>Streptophyta</taxon>
        <taxon>Embryophyta</taxon>
        <taxon>Tracheophyta</taxon>
        <taxon>Spermatophyta</taxon>
        <taxon>Magnoliopsida</taxon>
        <taxon>eudicotyledons</taxon>
        <taxon>Gunneridae</taxon>
        <taxon>Pentapetalae</taxon>
        <taxon>rosids</taxon>
        <taxon>malvids</taxon>
        <taxon>Sapindales</taxon>
        <taxon>Sapindaceae</taxon>
        <taxon>Xanthoceroideae</taxon>
        <taxon>Xanthoceras</taxon>
    </lineage>
</organism>
<dbReference type="Pfam" id="PF04781">
    <property type="entry name" value="DUF627"/>
    <property type="match status" value="1"/>
</dbReference>
<reference evidence="5 6" key="1">
    <citation type="submission" date="2021-02" db="EMBL/GenBank/DDBJ databases">
        <title>Plant Genome Project.</title>
        <authorList>
            <person name="Zhang R.-G."/>
        </authorList>
    </citation>
    <scope>NUCLEOTIDE SEQUENCE [LARGE SCALE GENOMIC DNA]</scope>
    <source>
        <tissue evidence="5">Leaves</tissue>
    </source>
</reference>
<comment type="caution">
    <text evidence="5">The sequence shown here is derived from an EMBL/GenBank/DDBJ whole genome shotgun (WGS) entry which is preliminary data.</text>
</comment>
<proteinExistence type="predicted"/>